<proteinExistence type="predicted"/>
<dbReference type="AlphaFoldDB" id="A0AB74U7V6"/>
<dbReference type="RefSeq" id="WP_353980158.1">
    <property type="nucleotide sequence ID" value="NZ_CP159578.1"/>
</dbReference>
<sequence>MADIEQLRTGIQQAVVESQQRRLEFEQGLEDLRLRLEALQQCVAEWIESLALDGVEIHYAETTQTLIRFEETYQLTLREQTVAMGACKLHLKPEEQYLSGHRVLLYASTDEDDIKEVVEAEGAYRFSDLQYGQRRDLSQYDTLSEEAFYRLLYGWLKA</sequence>
<dbReference type="EMBL" id="CP159578">
    <property type="protein sequence ID" value="XCJ79212.1"/>
    <property type="molecule type" value="Genomic_DNA"/>
</dbReference>
<evidence type="ECO:0000313" key="1">
    <source>
        <dbReference type="EMBL" id="XCJ79212.1"/>
    </source>
</evidence>
<accession>A0AB74U7V6</accession>
<organism evidence="1">
    <name type="scientific">Salinicola endophyticus</name>
    <dbReference type="NCBI Taxonomy" id="1949083"/>
    <lineage>
        <taxon>Bacteria</taxon>
        <taxon>Pseudomonadati</taxon>
        <taxon>Pseudomonadota</taxon>
        <taxon>Gammaproteobacteria</taxon>
        <taxon>Oceanospirillales</taxon>
        <taxon>Halomonadaceae</taxon>
        <taxon>Salinicola</taxon>
    </lineage>
</organism>
<protein>
    <submittedName>
        <fullName evidence="1">Uncharacterized protein</fullName>
    </submittedName>
</protein>
<reference evidence="1" key="1">
    <citation type="submission" date="2024-06" db="EMBL/GenBank/DDBJ databases">
        <title>Complete genome of Salinicola endophyticus HNIBRBA4755.</title>
        <authorList>
            <person name="Shin S.Y."/>
            <person name="Kang H."/>
            <person name="Song J."/>
        </authorList>
    </citation>
    <scope>NUCLEOTIDE SEQUENCE</scope>
    <source>
        <strain evidence="1">HNIBRBA4755</strain>
    </source>
</reference>
<gene>
    <name evidence="1" type="ORF">ABV408_17490</name>
</gene>
<name>A0AB74U7V6_9GAMM</name>